<feature type="binding site" evidence="7">
    <location>
        <position position="13"/>
    </location>
    <ligand>
        <name>Mg(2+)</name>
        <dbReference type="ChEBI" id="CHEBI:18420"/>
    </ligand>
</feature>
<dbReference type="PIRSF" id="PIRSF006118">
    <property type="entry name" value="KDO8-P_Ptase"/>
    <property type="match status" value="1"/>
</dbReference>
<comment type="caution">
    <text evidence="8">The sequence shown here is derived from an EMBL/GenBank/DDBJ whole genome shotgun (WGS) entry which is preliminary data.</text>
</comment>
<evidence type="ECO:0000256" key="4">
    <source>
        <dbReference type="ARBA" id="ARBA00022723"/>
    </source>
</evidence>
<accession>E4L9W9</accession>
<evidence type="ECO:0000313" key="9">
    <source>
        <dbReference type="Proteomes" id="UP000004594"/>
    </source>
</evidence>
<dbReference type="GO" id="GO:0046872">
    <property type="term" value="F:metal ion binding"/>
    <property type="evidence" value="ECO:0007669"/>
    <property type="project" value="UniProtKB-KW"/>
</dbReference>
<dbReference type="EMBL" id="AENT01000025">
    <property type="protein sequence ID" value="EFR42387.1"/>
    <property type="molecule type" value="Genomic_DNA"/>
</dbReference>
<dbReference type="eggNOG" id="COG1778">
    <property type="taxonomic scope" value="Bacteria"/>
</dbReference>
<dbReference type="SUPFAM" id="SSF56784">
    <property type="entry name" value="HAD-like"/>
    <property type="match status" value="1"/>
</dbReference>
<protein>
    <submittedName>
        <fullName evidence="8">3-deoxy-D-manno-octulosonate 8-phosphate phosphatase, YrbI family</fullName>
        <ecNumber evidence="8">3.1.3.-</ecNumber>
    </submittedName>
</protein>
<dbReference type="FunFam" id="3.40.50.1000:FF:000029">
    <property type="entry name" value="3-deoxy-D-manno-octulosonate 8-phosphate phosphatase KdsC"/>
    <property type="match status" value="1"/>
</dbReference>
<dbReference type="NCBIfam" id="TIGR01662">
    <property type="entry name" value="HAD-SF-IIIA"/>
    <property type="match status" value="1"/>
</dbReference>
<dbReference type="InterPro" id="IPR050793">
    <property type="entry name" value="CMP-NeuNAc_synthase"/>
</dbReference>
<gene>
    <name evidence="8" type="ORF">HMPREF9220_0130</name>
</gene>
<keyword evidence="5 8" id="KW-0378">Hydrolase</keyword>
<evidence type="ECO:0000313" key="8">
    <source>
        <dbReference type="EMBL" id="EFR42387.1"/>
    </source>
</evidence>
<dbReference type="InterPro" id="IPR006549">
    <property type="entry name" value="HAD-SF_hydro_IIIA"/>
</dbReference>
<evidence type="ECO:0000256" key="7">
    <source>
        <dbReference type="PIRSR" id="PIRSR006118-2"/>
    </source>
</evidence>
<dbReference type="SFLD" id="SFLDG01138">
    <property type="entry name" value="C1.6.2:_Deoxy-d-mannose-octulo"/>
    <property type="match status" value="1"/>
</dbReference>
<dbReference type="Proteomes" id="UP000004594">
    <property type="component" value="Unassembled WGS sequence"/>
</dbReference>
<dbReference type="EC" id="3.1.3.-" evidence="8"/>
<name>E4L9W9_9FIRM</name>
<dbReference type="PANTHER" id="PTHR21485:SF3">
    <property type="entry name" value="N-ACYLNEURAMINATE CYTIDYLYLTRANSFERASE"/>
    <property type="match status" value="1"/>
</dbReference>
<dbReference type="SFLD" id="SFLDS00003">
    <property type="entry name" value="Haloacid_Dehalogenase"/>
    <property type="match status" value="1"/>
</dbReference>
<dbReference type="PANTHER" id="PTHR21485">
    <property type="entry name" value="HAD SUPERFAMILY MEMBERS CMAS AND KDSC"/>
    <property type="match status" value="1"/>
</dbReference>
<dbReference type="InterPro" id="IPR010023">
    <property type="entry name" value="KdsC_fam"/>
</dbReference>
<feature type="binding site" evidence="7">
    <location>
        <position position="106"/>
    </location>
    <ligand>
        <name>Mg(2+)</name>
        <dbReference type="ChEBI" id="CHEBI:18420"/>
    </ligand>
</feature>
<dbReference type="GO" id="GO:0008781">
    <property type="term" value="F:N-acylneuraminate cytidylyltransferase activity"/>
    <property type="evidence" value="ECO:0007669"/>
    <property type="project" value="TreeGrafter"/>
</dbReference>
<evidence type="ECO:0000256" key="5">
    <source>
        <dbReference type="ARBA" id="ARBA00022801"/>
    </source>
</evidence>
<dbReference type="RefSeq" id="WP_007554962.1">
    <property type="nucleotide sequence ID" value="NZ_AENT01000025.1"/>
</dbReference>
<evidence type="ECO:0000256" key="1">
    <source>
        <dbReference type="ARBA" id="ARBA00001946"/>
    </source>
</evidence>
<dbReference type="InterPro" id="IPR036412">
    <property type="entry name" value="HAD-like_sf"/>
</dbReference>
<dbReference type="SFLD" id="SFLDG01136">
    <property type="entry name" value="C1.6:_Phosphoserine_Phosphatas"/>
    <property type="match status" value="1"/>
</dbReference>
<comment type="similarity">
    <text evidence="2">Belongs to the KdsC family.</text>
</comment>
<dbReference type="Pfam" id="PF08282">
    <property type="entry name" value="Hydrolase_3"/>
    <property type="match status" value="1"/>
</dbReference>
<dbReference type="CDD" id="cd01630">
    <property type="entry name" value="HAD_KDO-like"/>
    <property type="match status" value="1"/>
</dbReference>
<evidence type="ECO:0000256" key="3">
    <source>
        <dbReference type="ARBA" id="ARBA00011881"/>
    </source>
</evidence>
<sequence>MGTHINIKMIAFDVDGTLTNGKLYENENGELYKQFHVHDGLMLSLAHSIGIKTGLITGRNSPIVKARGKELNMDFVLLGVKNKVKAMEELKSKYNLSWEEIAYMGDDLNDLNLLEKVAFSGCPKNAREENKKICDFISEYEGGNGAAREFIEKILKTQNLWETALNKFKEITEA</sequence>
<dbReference type="NCBIfam" id="TIGR01670">
    <property type="entry name" value="KdsC-phosphatas"/>
    <property type="match status" value="1"/>
</dbReference>
<dbReference type="Gene3D" id="3.40.50.1000">
    <property type="entry name" value="HAD superfamily/HAD-like"/>
    <property type="match status" value="1"/>
</dbReference>
<comment type="subunit">
    <text evidence="3">Homotetramer.</text>
</comment>
<dbReference type="GO" id="GO:0016788">
    <property type="term" value="F:hydrolase activity, acting on ester bonds"/>
    <property type="evidence" value="ECO:0007669"/>
    <property type="project" value="InterPro"/>
</dbReference>
<dbReference type="InterPro" id="IPR023214">
    <property type="entry name" value="HAD_sf"/>
</dbReference>
<proteinExistence type="inferred from homology"/>
<comment type="cofactor">
    <cofactor evidence="1 7">
        <name>Mg(2+)</name>
        <dbReference type="ChEBI" id="CHEBI:18420"/>
    </cofactor>
</comment>
<keyword evidence="4 7" id="KW-0479">Metal-binding</keyword>
<dbReference type="OrthoDB" id="9805604at2"/>
<organism evidence="8 9">
    <name type="scientific">Dialister micraerophilus UPII 345-E</name>
    <dbReference type="NCBI Taxonomy" id="910314"/>
    <lineage>
        <taxon>Bacteria</taxon>
        <taxon>Bacillati</taxon>
        <taxon>Bacillota</taxon>
        <taxon>Negativicutes</taxon>
        <taxon>Veillonellales</taxon>
        <taxon>Veillonellaceae</taxon>
        <taxon>Dialister</taxon>
    </lineage>
</organism>
<reference evidence="8 9" key="1">
    <citation type="submission" date="2010-11" db="EMBL/GenBank/DDBJ databases">
        <authorList>
            <person name="Durkin A.S."/>
            <person name="Madupu R."/>
            <person name="Torralba M."/>
            <person name="Gillis M."/>
            <person name="Methe B."/>
            <person name="Sutton G."/>
            <person name="Nelson K.E."/>
        </authorList>
    </citation>
    <scope>NUCLEOTIDE SEQUENCE [LARGE SCALE GENOMIC DNA]</scope>
    <source>
        <strain evidence="8 9">UPII 345-E</strain>
    </source>
</reference>
<dbReference type="AlphaFoldDB" id="E4L9W9"/>
<keyword evidence="6 7" id="KW-0460">Magnesium</keyword>
<feature type="binding site" evidence="7">
    <location>
        <position position="15"/>
    </location>
    <ligand>
        <name>substrate</name>
    </ligand>
</feature>
<evidence type="ECO:0000256" key="6">
    <source>
        <dbReference type="ARBA" id="ARBA00022842"/>
    </source>
</evidence>
<evidence type="ECO:0000256" key="2">
    <source>
        <dbReference type="ARBA" id="ARBA00005893"/>
    </source>
</evidence>